<evidence type="ECO:0000313" key="4">
    <source>
        <dbReference type="EMBL" id="GHF98978.1"/>
    </source>
</evidence>
<keyword evidence="2" id="KW-0045">Antibiotic biosynthesis</keyword>
<comment type="similarity">
    <text evidence="3">Belongs to the DegT/DnrJ/EryC1 family.</text>
</comment>
<comment type="caution">
    <text evidence="4">The sequence shown here is derived from an EMBL/GenBank/DDBJ whole genome shotgun (WGS) entry which is preliminary data.</text>
</comment>
<dbReference type="PANTHER" id="PTHR30244">
    <property type="entry name" value="TRANSAMINASE"/>
    <property type="match status" value="1"/>
</dbReference>
<sequence>MIRIFQPTVGEDELAALAEVFDSSWLGKGPRADAFEQAFAGHLDVDAEQVTSISSCTAGLFIAAKLADLGPDCEAVLPTVSYVAAGNAVAATGARPVFCDVDERTLNPTVDDVEAALTPRTRAVVLLHYGGYPGDVVEIARLCRERGILLIEDSACSVASRAGEQACGTVGDIGLWSFDSMKILVTGDGGMLWARDPEMAERARKLAYLGLEQFSGLSQAPLVDSRWWEFEVSSFSGRSVMNDMQAAMGLVQLPKVEAFVKRRRAVAEFYDRELVDLTGVHTPPPLPADHRSSYYLYWVQMETEVRDRVAKTLLDRGIYTTFRYPALHRVRAYGSTASLPRGERAVDRTLCLPLHQALTDADVERIAAEFRNAVSSASANPR</sequence>
<gene>
    <name evidence="4" type="primary">spsC</name>
    <name evidence="4" type="ORF">GCM10017567_12270</name>
</gene>
<evidence type="ECO:0000313" key="5">
    <source>
        <dbReference type="Proteomes" id="UP000649955"/>
    </source>
</evidence>
<organism evidence="4 5">
    <name type="scientific">Amycolatopsis bullii</name>
    <dbReference type="NCBI Taxonomy" id="941987"/>
    <lineage>
        <taxon>Bacteria</taxon>
        <taxon>Bacillati</taxon>
        <taxon>Actinomycetota</taxon>
        <taxon>Actinomycetes</taxon>
        <taxon>Pseudonocardiales</taxon>
        <taxon>Pseudonocardiaceae</taxon>
        <taxon>Amycolatopsis</taxon>
    </lineage>
</organism>
<evidence type="ECO:0000256" key="2">
    <source>
        <dbReference type="ARBA" id="ARBA00023194"/>
    </source>
</evidence>
<protein>
    <submittedName>
        <fullName evidence="4">Spore coat polysaccharide biosynthesis protein SpsC</fullName>
    </submittedName>
</protein>
<accession>A0ABQ3K1I3</accession>
<dbReference type="Gene3D" id="3.90.1150.10">
    <property type="entry name" value="Aspartate Aminotransferase, domain 1"/>
    <property type="match status" value="1"/>
</dbReference>
<dbReference type="InterPro" id="IPR015422">
    <property type="entry name" value="PyrdxlP-dep_Trfase_small"/>
</dbReference>
<comment type="cofactor">
    <cofactor evidence="1">
        <name>pyridoxal 5'-phosphate</name>
        <dbReference type="ChEBI" id="CHEBI:597326"/>
    </cofactor>
</comment>
<dbReference type="InterPro" id="IPR015424">
    <property type="entry name" value="PyrdxlP-dep_Trfase"/>
</dbReference>
<dbReference type="InterPro" id="IPR015421">
    <property type="entry name" value="PyrdxlP-dep_Trfase_major"/>
</dbReference>
<dbReference type="PIRSF" id="PIRSF000390">
    <property type="entry name" value="PLP_StrS"/>
    <property type="match status" value="1"/>
</dbReference>
<keyword evidence="3" id="KW-0663">Pyridoxal phosphate</keyword>
<name>A0ABQ3K1I3_9PSEU</name>
<dbReference type="EMBL" id="BNAW01000003">
    <property type="protein sequence ID" value="GHF98978.1"/>
    <property type="molecule type" value="Genomic_DNA"/>
</dbReference>
<dbReference type="CDD" id="cd00616">
    <property type="entry name" value="AHBA_syn"/>
    <property type="match status" value="1"/>
</dbReference>
<dbReference type="InterPro" id="IPR000653">
    <property type="entry name" value="DegT/StrS_aminotransferase"/>
</dbReference>
<proteinExistence type="inferred from homology"/>
<dbReference type="Pfam" id="PF01041">
    <property type="entry name" value="DegT_DnrJ_EryC1"/>
    <property type="match status" value="1"/>
</dbReference>
<dbReference type="PANTHER" id="PTHR30244:SF34">
    <property type="entry name" value="DTDP-4-AMINO-4,6-DIDEOXYGALACTOSE TRANSAMINASE"/>
    <property type="match status" value="1"/>
</dbReference>
<dbReference type="RefSeq" id="WP_191307048.1">
    <property type="nucleotide sequence ID" value="NZ_BNAW01000003.1"/>
</dbReference>
<evidence type="ECO:0000256" key="1">
    <source>
        <dbReference type="ARBA" id="ARBA00001933"/>
    </source>
</evidence>
<dbReference type="Gene3D" id="3.40.640.10">
    <property type="entry name" value="Type I PLP-dependent aspartate aminotransferase-like (Major domain)"/>
    <property type="match status" value="1"/>
</dbReference>
<dbReference type="Proteomes" id="UP000649955">
    <property type="component" value="Unassembled WGS sequence"/>
</dbReference>
<keyword evidence="5" id="KW-1185">Reference proteome</keyword>
<evidence type="ECO:0000256" key="3">
    <source>
        <dbReference type="RuleBase" id="RU004508"/>
    </source>
</evidence>
<dbReference type="SUPFAM" id="SSF53383">
    <property type="entry name" value="PLP-dependent transferases"/>
    <property type="match status" value="1"/>
</dbReference>
<reference evidence="5" key="1">
    <citation type="journal article" date="2019" name="Int. J. Syst. Evol. Microbiol.">
        <title>The Global Catalogue of Microorganisms (GCM) 10K type strain sequencing project: providing services to taxonomists for standard genome sequencing and annotation.</title>
        <authorList>
            <consortium name="The Broad Institute Genomics Platform"/>
            <consortium name="The Broad Institute Genome Sequencing Center for Infectious Disease"/>
            <person name="Wu L."/>
            <person name="Ma J."/>
        </authorList>
    </citation>
    <scope>NUCLEOTIDE SEQUENCE [LARGE SCALE GENOMIC DNA]</scope>
    <source>
        <strain evidence="5">CGMCC 4.7680</strain>
    </source>
</reference>